<reference evidence="1 2" key="1">
    <citation type="submission" date="2019-04" db="EMBL/GenBank/DDBJ databases">
        <title>Sphingobacterium olei sp. nov., isolated from oil-contaminated soil.</title>
        <authorList>
            <person name="Liu B."/>
        </authorList>
    </citation>
    <scope>NUCLEOTIDE SEQUENCE [LARGE SCALE GENOMIC DNA]</scope>
    <source>
        <strain evidence="1 2">Y3L14</strain>
    </source>
</reference>
<dbReference type="OrthoDB" id="711361at2"/>
<protein>
    <submittedName>
        <fullName evidence="1">Uncharacterized protein</fullName>
    </submittedName>
</protein>
<keyword evidence="2" id="KW-1185">Reference proteome</keyword>
<comment type="caution">
    <text evidence="1">The sequence shown here is derived from an EMBL/GenBank/DDBJ whole genome shotgun (WGS) entry which is preliminary data.</text>
</comment>
<organism evidence="1 2">
    <name type="scientific">Sphingobacterium alkalisoli</name>
    <dbReference type="NCBI Taxonomy" id="1874115"/>
    <lineage>
        <taxon>Bacteria</taxon>
        <taxon>Pseudomonadati</taxon>
        <taxon>Bacteroidota</taxon>
        <taxon>Sphingobacteriia</taxon>
        <taxon>Sphingobacteriales</taxon>
        <taxon>Sphingobacteriaceae</taxon>
        <taxon>Sphingobacterium</taxon>
    </lineage>
</organism>
<dbReference type="Proteomes" id="UP000309872">
    <property type="component" value="Unassembled WGS sequence"/>
</dbReference>
<evidence type="ECO:0000313" key="2">
    <source>
        <dbReference type="Proteomes" id="UP000309872"/>
    </source>
</evidence>
<accession>A0A4U0GUE0</accession>
<name>A0A4U0GUE0_9SPHI</name>
<dbReference type="EMBL" id="SUKA01000007">
    <property type="protein sequence ID" value="TJY62701.1"/>
    <property type="molecule type" value="Genomic_DNA"/>
</dbReference>
<dbReference type="RefSeq" id="WP_136822488.1">
    <property type="nucleotide sequence ID" value="NZ_BMJX01000007.1"/>
</dbReference>
<gene>
    <name evidence="1" type="ORF">FAZ19_19730</name>
</gene>
<evidence type="ECO:0000313" key="1">
    <source>
        <dbReference type="EMBL" id="TJY62701.1"/>
    </source>
</evidence>
<proteinExistence type="predicted"/>
<dbReference type="AlphaFoldDB" id="A0A4U0GUE0"/>
<sequence>MNYDTITDLKAGFTDGDDNTSGIAELAYFIPYSWFEDIKEPDPAATTAAGIVTITGNHVLKADKSPIEIQPLFEKSGSTVAMEGEILSGIFNTGAEFFLPNINAQNLGTARAIKNYRGIFLVRRIGQSTGFFQIGAKEIAAYIRNIEGGLGTGPTGEVGIKFTAGAYGLAPYFVYEGELPAPAAGGG</sequence>